<keyword evidence="2 6" id="KW-0805">Transcription regulation</keyword>
<feature type="domain" description="RNA polymerase sigma-70 region 2" evidence="7">
    <location>
        <begin position="15"/>
        <end position="80"/>
    </location>
</feature>
<dbReference type="GO" id="GO:0006352">
    <property type="term" value="P:DNA-templated transcription initiation"/>
    <property type="evidence" value="ECO:0007669"/>
    <property type="project" value="InterPro"/>
</dbReference>
<dbReference type="SUPFAM" id="SSF88659">
    <property type="entry name" value="Sigma3 and sigma4 domains of RNA polymerase sigma factors"/>
    <property type="match status" value="1"/>
</dbReference>
<evidence type="ECO:0000313" key="9">
    <source>
        <dbReference type="EMBL" id="MBB6638041.1"/>
    </source>
</evidence>
<evidence type="ECO:0000259" key="8">
    <source>
        <dbReference type="Pfam" id="PF08281"/>
    </source>
</evidence>
<evidence type="ECO:0000256" key="1">
    <source>
        <dbReference type="ARBA" id="ARBA00010641"/>
    </source>
</evidence>
<dbReference type="InterPro" id="IPR013249">
    <property type="entry name" value="RNA_pol_sigma70_r4_t2"/>
</dbReference>
<keyword evidence="10" id="KW-1185">Reference proteome</keyword>
<dbReference type="InterPro" id="IPR007627">
    <property type="entry name" value="RNA_pol_sigma70_r2"/>
</dbReference>
<dbReference type="Pfam" id="PF08281">
    <property type="entry name" value="Sigma70_r4_2"/>
    <property type="match status" value="1"/>
</dbReference>
<comment type="similarity">
    <text evidence="1 6">Belongs to the sigma-70 factor family. ECF subfamily.</text>
</comment>
<name>A0A841TA00_9BACL</name>
<dbReference type="AlphaFoldDB" id="A0A841TA00"/>
<organism evidence="9 10">
    <name type="scientific">Cohnella thailandensis</name>
    <dbReference type="NCBI Taxonomy" id="557557"/>
    <lineage>
        <taxon>Bacteria</taxon>
        <taxon>Bacillati</taxon>
        <taxon>Bacillota</taxon>
        <taxon>Bacilli</taxon>
        <taxon>Bacillales</taxon>
        <taxon>Paenibacillaceae</taxon>
        <taxon>Cohnella</taxon>
    </lineage>
</organism>
<dbReference type="PANTHER" id="PTHR43133:SF46">
    <property type="entry name" value="RNA POLYMERASE SIGMA-70 FACTOR ECF SUBFAMILY"/>
    <property type="match status" value="1"/>
</dbReference>
<dbReference type="SUPFAM" id="SSF88946">
    <property type="entry name" value="Sigma2 domain of RNA polymerase sigma factors"/>
    <property type="match status" value="1"/>
</dbReference>
<dbReference type="EMBL" id="JACJVQ010000028">
    <property type="protein sequence ID" value="MBB6638041.1"/>
    <property type="molecule type" value="Genomic_DNA"/>
</dbReference>
<dbReference type="Gene3D" id="1.10.10.10">
    <property type="entry name" value="Winged helix-like DNA-binding domain superfamily/Winged helix DNA-binding domain"/>
    <property type="match status" value="1"/>
</dbReference>
<dbReference type="Pfam" id="PF04542">
    <property type="entry name" value="Sigma70_r2"/>
    <property type="match status" value="1"/>
</dbReference>
<gene>
    <name evidence="9" type="ORF">H7B67_28260</name>
</gene>
<dbReference type="GO" id="GO:0003677">
    <property type="term" value="F:DNA binding"/>
    <property type="evidence" value="ECO:0007669"/>
    <property type="project" value="UniProtKB-KW"/>
</dbReference>
<dbReference type="InterPro" id="IPR036388">
    <property type="entry name" value="WH-like_DNA-bd_sf"/>
</dbReference>
<feature type="domain" description="RNA polymerase sigma factor 70 region 4 type 2" evidence="8">
    <location>
        <begin position="110"/>
        <end position="161"/>
    </location>
</feature>
<dbReference type="PANTHER" id="PTHR43133">
    <property type="entry name" value="RNA POLYMERASE ECF-TYPE SIGMA FACTO"/>
    <property type="match status" value="1"/>
</dbReference>
<evidence type="ECO:0000259" key="7">
    <source>
        <dbReference type="Pfam" id="PF04542"/>
    </source>
</evidence>
<reference evidence="9 10" key="1">
    <citation type="submission" date="2020-08" db="EMBL/GenBank/DDBJ databases">
        <title>Cohnella phylogeny.</title>
        <authorList>
            <person name="Dunlap C."/>
        </authorList>
    </citation>
    <scope>NUCLEOTIDE SEQUENCE [LARGE SCALE GENOMIC DNA]</scope>
    <source>
        <strain evidence="9 10">DSM 25241</strain>
    </source>
</reference>
<keyword evidence="4 6" id="KW-0238">DNA-binding</keyword>
<sequence>MTEGLDRNEILDELMLAYGKDVWNYAYFLTCRREAAEDIAQDVFVKAYQNLHNYRGESPIKPWLLSIARNTALDYLRSSWVRKVSFLTPHASRASHPSAENEWLHREEHQAIWDIVLKLPRKLREALLLYAHHQLSMKEISALLGVSEGTVKSRLFRAREAVNRAWGSSGQERSELS</sequence>
<keyword evidence="3 6" id="KW-0731">Sigma factor</keyword>
<dbReference type="InterPro" id="IPR013325">
    <property type="entry name" value="RNA_pol_sigma_r2"/>
</dbReference>
<evidence type="ECO:0000313" key="10">
    <source>
        <dbReference type="Proteomes" id="UP000535838"/>
    </source>
</evidence>
<comment type="caution">
    <text evidence="9">The sequence shown here is derived from an EMBL/GenBank/DDBJ whole genome shotgun (WGS) entry which is preliminary data.</text>
</comment>
<evidence type="ECO:0000256" key="4">
    <source>
        <dbReference type="ARBA" id="ARBA00023125"/>
    </source>
</evidence>
<dbReference type="Gene3D" id="1.10.1740.10">
    <property type="match status" value="1"/>
</dbReference>
<evidence type="ECO:0000256" key="6">
    <source>
        <dbReference type="RuleBase" id="RU000716"/>
    </source>
</evidence>
<proteinExistence type="inferred from homology"/>
<dbReference type="InterPro" id="IPR014284">
    <property type="entry name" value="RNA_pol_sigma-70_dom"/>
</dbReference>
<dbReference type="InterPro" id="IPR013324">
    <property type="entry name" value="RNA_pol_sigma_r3/r4-like"/>
</dbReference>
<dbReference type="CDD" id="cd06171">
    <property type="entry name" value="Sigma70_r4"/>
    <property type="match status" value="1"/>
</dbReference>
<protein>
    <recommendedName>
        <fullName evidence="6">RNA polymerase sigma factor</fullName>
    </recommendedName>
</protein>
<dbReference type="GO" id="GO:0006950">
    <property type="term" value="P:response to stress"/>
    <property type="evidence" value="ECO:0007669"/>
    <property type="project" value="UniProtKB-ARBA"/>
</dbReference>
<accession>A0A841TA00</accession>
<dbReference type="NCBIfam" id="TIGR02937">
    <property type="entry name" value="sigma70-ECF"/>
    <property type="match status" value="1"/>
</dbReference>
<evidence type="ECO:0000256" key="2">
    <source>
        <dbReference type="ARBA" id="ARBA00023015"/>
    </source>
</evidence>
<dbReference type="GO" id="GO:0016987">
    <property type="term" value="F:sigma factor activity"/>
    <property type="evidence" value="ECO:0007669"/>
    <property type="project" value="UniProtKB-KW"/>
</dbReference>
<dbReference type="InterPro" id="IPR000838">
    <property type="entry name" value="RNA_pol_sigma70_ECF_CS"/>
</dbReference>
<dbReference type="PROSITE" id="PS01063">
    <property type="entry name" value="SIGMA70_ECF"/>
    <property type="match status" value="1"/>
</dbReference>
<evidence type="ECO:0000256" key="3">
    <source>
        <dbReference type="ARBA" id="ARBA00023082"/>
    </source>
</evidence>
<keyword evidence="5 6" id="KW-0804">Transcription</keyword>
<evidence type="ECO:0000256" key="5">
    <source>
        <dbReference type="ARBA" id="ARBA00023163"/>
    </source>
</evidence>
<dbReference type="InterPro" id="IPR039425">
    <property type="entry name" value="RNA_pol_sigma-70-like"/>
</dbReference>
<dbReference type="Proteomes" id="UP000535838">
    <property type="component" value="Unassembled WGS sequence"/>
</dbReference>